<evidence type="ECO:0000313" key="1">
    <source>
        <dbReference type="EMBL" id="KAH9325867.1"/>
    </source>
</evidence>
<name>A0AA38LLN3_TAXCH</name>
<evidence type="ECO:0000313" key="2">
    <source>
        <dbReference type="Proteomes" id="UP000824469"/>
    </source>
</evidence>
<proteinExistence type="predicted"/>
<accession>A0AA38LLN3</accession>
<gene>
    <name evidence="1" type="ORF">KI387_006045</name>
</gene>
<comment type="caution">
    <text evidence="1">The sequence shown here is derived from an EMBL/GenBank/DDBJ whole genome shotgun (WGS) entry which is preliminary data.</text>
</comment>
<dbReference type="Proteomes" id="UP000824469">
    <property type="component" value="Unassembled WGS sequence"/>
</dbReference>
<feature type="non-terminal residue" evidence="1">
    <location>
        <position position="1"/>
    </location>
</feature>
<dbReference type="EMBL" id="JAHRHJ020000002">
    <property type="protein sequence ID" value="KAH9325867.1"/>
    <property type="molecule type" value="Genomic_DNA"/>
</dbReference>
<organism evidence="1 2">
    <name type="scientific">Taxus chinensis</name>
    <name type="common">Chinese yew</name>
    <name type="synonym">Taxus wallichiana var. chinensis</name>
    <dbReference type="NCBI Taxonomy" id="29808"/>
    <lineage>
        <taxon>Eukaryota</taxon>
        <taxon>Viridiplantae</taxon>
        <taxon>Streptophyta</taxon>
        <taxon>Embryophyta</taxon>
        <taxon>Tracheophyta</taxon>
        <taxon>Spermatophyta</taxon>
        <taxon>Pinopsida</taxon>
        <taxon>Pinidae</taxon>
        <taxon>Conifers II</taxon>
        <taxon>Cupressales</taxon>
        <taxon>Taxaceae</taxon>
        <taxon>Taxus</taxon>
    </lineage>
</organism>
<dbReference type="AlphaFoldDB" id="A0AA38LLN3"/>
<keyword evidence="2" id="KW-1185">Reference proteome</keyword>
<sequence length="143" mass="16613">MPSQRGMNLEKALRRFQLHEGSNKFPDDANHEEDEMVLDDFQVSYVEKNQYGKYDAPPNLIIDGCNDEMEIFSFPFEEEDSFHDEEIEERSFEAFKAEVPLEKGVIECSDSQDDEEVTKEGVEVKEDLKIIIDLLTRAMVIQD</sequence>
<reference evidence="1 2" key="1">
    <citation type="journal article" date="2021" name="Nat. Plants">
        <title>The Taxus genome provides insights into paclitaxel biosynthesis.</title>
        <authorList>
            <person name="Xiong X."/>
            <person name="Gou J."/>
            <person name="Liao Q."/>
            <person name="Li Y."/>
            <person name="Zhou Q."/>
            <person name="Bi G."/>
            <person name="Li C."/>
            <person name="Du R."/>
            <person name="Wang X."/>
            <person name="Sun T."/>
            <person name="Guo L."/>
            <person name="Liang H."/>
            <person name="Lu P."/>
            <person name="Wu Y."/>
            <person name="Zhang Z."/>
            <person name="Ro D.K."/>
            <person name="Shang Y."/>
            <person name="Huang S."/>
            <person name="Yan J."/>
        </authorList>
    </citation>
    <scope>NUCLEOTIDE SEQUENCE [LARGE SCALE GENOMIC DNA]</scope>
    <source>
        <strain evidence="1">Ta-2019</strain>
    </source>
</reference>
<protein>
    <submittedName>
        <fullName evidence="1">Uncharacterized protein</fullName>
    </submittedName>
</protein>